<feature type="region of interest" description="Disordered" evidence="1">
    <location>
        <begin position="444"/>
        <end position="481"/>
    </location>
</feature>
<organism evidence="2 3">
    <name type="scientific">Daphnia magna</name>
    <dbReference type="NCBI Taxonomy" id="35525"/>
    <lineage>
        <taxon>Eukaryota</taxon>
        <taxon>Metazoa</taxon>
        <taxon>Ecdysozoa</taxon>
        <taxon>Arthropoda</taxon>
        <taxon>Crustacea</taxon>
        <taxon>Branchiopoda</taxon>
        <taxon>Diplostraca</taxon>
        <taxon>Cladocera</taxon>
        <taxon>Anomopoda</taxon>
        <taxon>Daphniidae</taxon>
        <taxon>Daphnia</taxon>
    </lineage>
</organism>
<protein>
    <submittedName>
        <fullName evidence="2">Uncharacterized protein</fullName>
    </submittedName>
</protein>
<sequence>MPANKNEYISSNSSTSDRFGSDRKKVENDSGSPPQNKTPNKSGLTPIRPTKSPGTGMKLKSGLTPVRPGVSQGPAKSPFSQKPKLKSGLQPIKPSVQTQQVNEFDCSTFIARRKSGLKPIKPGGTLPCYPSQGRNDISVLEPKPFTFAAPKHIPKGEKSSDVVVLHGASRRKSGLAPLKQTGFGAASDRQSSWKPRSSISHCSVQGLVPSAKKTCKPVESTPSLNVITEDSESNVSGICQLDDSTDMSVVLRPRTGKRLSSRIPLPRTTLDSAHFSSSDITKTRIPKRVLYFPDDDEKDSTRCNVLKDGSSKANIVDGPSTFNNDLGSENLHSLGKNQADATDREEKSLLYRKKEIEIAIHKMSSELKEIDEQLRVLQDKRKNQSTHAAENNKQCEDDTDSPFAHVVSPVSTDPLELLTLDKSKQPDKIYKSFRQSCSFLKTPQHSAFLRPRDPLRPSQQPEGSPNVSQRLQKQLADLFAE</sequence>
<gene>
    <name evidence="2" type="ORF">OUZ56_031720</name>
</gene>
<feature type="compositionally biased region" description="Basic and acidic residues" evidence="1">
    <location>
        <begin position="19"/>
        <end position="28"/>
    </location>
</feature>
<reference evidence="2 3" key="1">
    <citation type="journal article" date="2023" name="Nucleic Acids Res.">
        <title>The hologenome of Daphnia magna reveals possible DNA methylation and microbiome-mediated evolution of the host genome.</title>
        <authorList>
            <person name="Chaturvedi A."/>
            <person name="Li X."/>
            <person name="Dhandapani V."/>
            <person name="Marshall H."/>
            <person name="Kissane S."/>
            <person name="Cuenca-Cambronero M."/>
            <person name="Asole G."/>
            <person name="Calvet F."/>
            <person name="Ruiz-Romero M."/>
            <person name="Marangio P."/>
            <person name="Guigo R."/>
            <person name="Rago D."/>
            <person name="Mirbahai L."/>
            <person name="Eastwood N."/>
            <person name="Colbourne J.K."/>
            <person name="Zhou J."/>
            <person name="Mallon E."/>
            <person name="Orsini L."/>
        </authorList>
    </citation>
    <scope>NUCLEOTIDE SEQUENCE [LARGE SCALE GENOMIC DNA]</scope>
    <source>
        <strain evidence="2">LRV0_1</strain>
    </source>
</reference>
<feature type="compositionally biased region" description="Polar residues" evidence="1">
    <location>
        <begin position="29"/>
        <end position="43"/>
    </location>
</feature>
<proteinExistence type="predicted"/>
<comment type="caution">
    <text evidence="2">The sequence shown here is derived from an EMBL/GenBank/DDBJ whole genome shotgun (WGS) entry which is preliminary data.</text>
</comment>
<feature type="compositionally biased region" description="Polar residues" evidence="1">
    <location>
        <begin position="457"/>
        <end position="472"/>
    </location>
</feature>
<dbReference type="EMBL" id="JAOYFB010000005">
    <property type="protein sequence ID" value="KAK4016754.1"/>
    <property type="molecule type" value="Genomic_DNA"/>
</dbReference>
<dbReference type="Proteomes" id="UP001234178">
    <property type="component" value="Unassembled WGS sequence"/>
</dbReference>
<feature type="region of interest" description="Disordered" evidence="1">
    <location>
        <begin position="1"/>
        <end position="96"/>
    </location>
</feature>
<evidence type="ECO:0000256" key="1">
    <source>
        <dbReference type="SAM" id="MobiDB-lite"/>
    </source>
</evidence>
<keyword evidence="3" id="KW-1185">Reference proteome</keyword>
<name>A0ABQ9ZV43_9CRUS</name>
<accession>A0ABQ9ZV43</accession>
<feature type="region of interest" description="Disordered" evidence="1">
    <location>
        <begin position="381"/>
        <end position="404"/>
    </location>
</feature>
<evidence type="ECO:0000313" key="2">
    <source>
        <dbReference type="EMBL" id="KAK4016754.1"/>
    </source>
</evidence>
<evidence type="ECO:0000313" key="3">
    <source>
        <dbReference type="Proteomes" id="UP001234178"/>
    </source>
</evidence>
<feature type="compositionally biased region" description="Polar residues" evidence="1">
    <location>
        <begin position="7"/>
        <end position="18"/>
    </location>
</feature>